<reference evidence="1 2" key="1">
    <citation type="journal article" date="2021" name="Hortic Res">
        <title>High-quality reference genome and annotation aids understanding of berry development for evergreen blueberry (Vaccinium darrowii).</title>
        <authorList>
            <person name="Yu J."/>
            <person name="Hulse-Kemp A.M."/>
            <person name="Babiker E."/>
            <person name="Staton M."/>
        </authorList>
    </citation>
    <scope>NUCLEOTIDE SEQUENCE [LARGE SCALE GENOMIC DNA]</scope>
    <source>
        <strain evidence="2">cv. NJ 8807/NJ 8810</strain>
        <tissue evidence="1">Young leaf</tissue>
    </source>
</reference>
<evidence type="ECO:0000313" key="2">
    <source>
        <dbReference type="Proteomes" id="UP000828048"/>
    </source>
</evidence>
<sequence>MNGKAFPMFDSWQILFGKDKATGDFAEDRAEIQDVDNDDEDELVEVVVPPMEENLYAPLFSNGEPVFPSESAHTIFDQSQCSASANPTTPTSNALPKPPKKKAKVDAREAAMHEALGNF</sequence>
<organism evidence="1 2">
    <name type="scientific">Vaccinium darrowii</name>
    <dbReference type="NCBI Taxonomy" id="229202"/>
    <lineage>
        <taxon>Eukaryota</taxon>
        <taxon>Viridiplantae</taxon>
        <taxon>Streptophyta</taxon>
        <taxon>Embryophyta</taxon>
        <taxon>Tracheophyta</taxon>
        <taxon>Spermatophyta</taxon>
        <taxon>Magnoliopsida</taxon>
        <taxon>eudicotyledons</taxon>
        <taxon>Gunneridae</taxon>
        <taxon>Pentapetalae</taxon>
        <taxon>asterids</taxon>
        <taxon>Ericales</taxon>
        <taxon>Ericaceae</taxon>
        <taxon>Vaccinioideae</taxon>
        <taxon>Vaccinieae</taxon>
        <taxon>Vaccinium</taxon>
    </lineage>
</organism>
<dbReference type="Proteomes" id="UP000828048">
    <property type="component" value="Chromosome 6"/>
</dbReference>
<gene>
    <name evidence="1" type="ORF">Vadar_010150</name>
</gene>
<proteinExistence type="predicted"/>
<protein>
    <submittedName>
        <fullName evidence="1">Uncharacterized protein</fullName>
    </submittedName>
</protein>
<comment type="caution">
    <text evidence="1">The sequence shown here is derived from an EMBL/GenBank/DDBJ whole genome shotgun (WGS) entry which is preliminary data.</text>
</comment>
<name>A0ACB7X968_9ERIC</name>
<accession>A0ACB7X968</accession>
<dbReference type="EMBL" id="CM037156">
    <property type="protein sequence ID" value="KAH7837144.1"/>
    <property type="molecule type" value="Genomic_DNA"/>
</dbReference>
<keyword evidence="2" id="KW-1185">Reference proteome</keyword>
<evidence type="ECO:0000313" key="1">
    <source>
        <dbReference type="EMBL" id="KAH7837144.1"/>
    </source>
</evidence>